<feature type="domain" description="TonB-dependent receptor-like beta-barrel" evidence="6">
    <location>
        <begin position="424"/>
        <end position="803"/>
    </location>
</feature>
<dbReference type="Pfam" id="PF00593">
    <property type="entry name" value="TonB_dep_Rec_b-barrel"/>
    <property type="match status" value="1"/>
</dbReference>
<comment type="similarity">
    <text evidence="4">Belongs to the TonB-dependent receptor family.</text>
</comment>
<evidence type="ECO:0000259" key="7">
    <source>
        <dbReference type="Pfam" id="PF07715"/>
    </source>
</evidence>
<comment type="subcellular location">
    <subcellularLocation>
        <location evidence="1 4">Cell outer membrane</location>
    </subcellularLocation>
</comment>
<dbReference type="Gene3D" id="2.60.40.1120">
    <property type="entry name" value="Carboxypeptidase-like, regulatory domain"/>
    <property type="match status" value="1"/>
</dbReference>
<comment type="caution">
    <text evidence="8">The sequence shown here is derived from an EMBL/GenBank/DDBJ whole genome shotgun (WGS) entry which is preliminary data.</text>
</comment>
<evidence type="ECO:0000256" key="1">
    <source>
        <dbReference type="ARBA" id="ARBA00004442"/>
    </source>
</evidence>
<dbReference type="PANTHER" id="PTHR40980:SF5">
    <property type="entry name" value="TONB-DEPENDENT RECEPTOR"/>
    <property type="match status" value="1"/>
</dbReference>
<dbReference type="SUPFAM" id="SSF49464">
    <property type="entry name" value="Carboxypeptidase regulatory domain-like"/>
    <property type="match status" value="1"/>
</dbReference>
<dbReference type="InterPro" id="IPR008969">
    <property type="entry name" value="CarboxyPept-like_regulatory"/>
</dbReference>
<dbReference type="InterPro" id="IPR037066">
    <property type="entry name" value="Plug_dom_sf"/>
</dbReference>
<dbReference type="Pfam" id="PF07715">
    <property type="entry name" value="Plug"/>
    <property type="match status" value="1"/>
</dbReference>
<dbReference type="InterPro" id="IPR036942">
    <property type="entry name" value="Beta-barrel_TonB_sf"/>
</dbReference>
<evidence type="ECO:0000256" key="4">
    <source>
        <dbReference type="RuleBase" id="RU003357"/>
    </source>
</evidence>
<dbReference type="GO" id="GO:0009279">
    <property type="term" value="C:cell outer membrane"/>
    <property type="evidence" value="ECO:0007669"/>
    <property type="project" value="UniProtKB-SubCell"/>
</dbReference>
<dbReference type="AlphaFoldDB" id="A0A246GBL7"/>
<dbReference type="InterPro" id="IPR000531">
    <property type="entry name" value="Beta-barrel_TonB"/>
</dbReference>
<feature type="domain" description="TonB-dependent receptor plug" evidence="7">
    <location>
        <begin position="130"/>
        <end position="214"/>
    </location>
</feature>
<dbReference type="Pfam" id="PF13715">
    <property type="entry name" value="CarbopepD_reg_2"/>
    <property type="match status" value="1"/>
</dbReference>
<accession>A0A246GBL7</accession>
<dbReference type="Gene3D" id="2.40.170.20">
    <property type="entry name" value="TonB-dependent receptor, beta-barrel domain"/>
    <property type="match status" value="1"/>
</dbReference>
<evidence type="ECO:0000256" key="2">
    <source>
        <dbReference type="ARBA" id="ARBA00023136"/>
    </source>
</evidence>
<keyword evidence="2 4" id="KW-0472">Membrane</keyword>
<keyword evidence="3" id="KW-0998">Cell outer membrane</keyword>
<dbReference type="PANTHER" id="PTHR40980">
    <property type="entry name" value="PLUG DOMAIN-CONTAINING PROTEIN"/>
    <property type="match status" value="1"/>
</dbReference>
<dbReference type="Proteomes" id="UP000198034">
    <property type="component" value="Unassembled WGS sequence"/>
</dbReference>
<evidence type="ECO:0000313" key="8">
    <source>
        <dbReference type="EMBL" id="OWP78114.1"/>
    </source>
</evidence>
<evidence type="ECO:0000256" key="5">
    <source>
        <dbReference type="SAM" id="SignalP"/>
    </source>
</evidence>
<reference evidence="8 9" key="1">
    <citation type="journal article" date="2017" name="Infect. Genet. Evol.">
        <title>Comparative genome analysis of fish pathogen Flavobacterium columnare reveals extensive sequence diversity within the species.</title>
        <authorList>
            <person name="Kayansamruaj P."/>
            <person name="Dong H.T."/>
            <person name="Hirono I."/>
            <person name="Kondo H."/>
            <person name="Senapin S."/>
            <person name="Rodkhum C."/>
        </authorList>
    </citation>
    <scope>NUCLEOTIDE SEQUENCE [LARGE SCALE GENOMIC DNA]</scope>
    <source>
        <strain evidence="8 9">1214</strain>
    </source>
</reference>
<evidence type="ECO:0000259" key="6">
    <source>
        <dbReference type="Pfam" id="PF00593"/>
    </source>
</evidence>
<organism evidence="8 9">
    <name type="scientific">Flavobacterium columnare</name>
    <dbReference type="NCBI Taxonomy" id="996"/>
    <lineage>
        <taxon>Bacteria</taxon>
        <taxon>Pseudomonadati</taxon>
        <taxon>Bacteroidota</taxon>
        <taxon>Flavobacteriia</taxon>
        <taxon>Flavobacteriales</taxon>
        <taxon>Flavobacteriaceae</taxon>
        <taxon>Flavobacterium</taxon>
    </lineage>
</organism>
<dbReference type="SUPFAM" id="SSF56935">
    <property type="entry name" value="Porins"/>
    <property type="match status" value="1"/>
</dbReference>
<keyword evidence="5" id="KW-0732">Signal</keyword>
<evidence type="ECO:0000256" key="3">
    <source>
        <dbReference type="ARBA" id="ARBA00023237"/>
    </source>
</evidence>
<feature type="chain" id="PRO_5012535019" evidence="5">
    <location>
        <begin position="21"/>
        <end position="892"/>
    </location>
</feature>
<gene>
    <name evidence="8" type="ORF">BWK62_05795</name>
</gene>
<keyword evidence="4" id="KW-0798">TonB box</keyword>
<feature type="signal peptide" evidence="5">
    <location>
        <begin position="1"/>
        <end position="20"/>
    </location>
</feature>
<evidence type="ECO:0000313" key="9">
    <source>
        <dbReference type="Proteomes" id="UP000198034"/>
    </source>
</evidence>
<dbReference type="EMBL" id="MTCY01000012">
    <property type="protein sequence ID" value="OWP78114.1"/>
    <property type="molecule type" value="Genomic_DNA"/>
</dbReference>
<dbReference type="Gene3D" id="2.170.130.10">
    <property type="entry name" value="TonB-dependent receptor, plug domain"/>
    <property type="match status" value="1"/>
</dbReference>
<sequence>MKFKFSLLFLFFTIITLAQKATITGTVSDKDLNNEALPFANVIVKGSSTGTTTDLQGKYKLMIPSGVHTLIFSFLGYETKEVKITINPGEIKEINQTLGSGSVTMEDVVVKATVSREKETALLLEQKNAVEMKQVIGAQEMSRKGISDAQAAVTKISGISKQEGVKNVFVRGLGDRYNSTTLNGFPIPSEDPEYKNISLDFFGTDIIKNISVNKVFNATKINDVGGANIDISSKELNNSSVLSLDLSTGSNTRVVGTNFKQQSGVDYWGMSNVTNPGLTSQKYNFPNLLNPTTNPSPYNHSFGLTIGKKIRFGENSFTAFLVGSHSTDFNYTKQFVKNTTTTGTIFRDQIGDKFNRGINQLGLLNLSLKLNKYRFDYNGMVIHNSNQYYSKFYGLDNDKFQGGLDDKGLMIRQQNNDNLLIVNQLLTQFQLSKSTNLNAGLSYNITSGKEPDRRVNNLTQRSEKDFVFTGGDGRQTRTFLNLDETDLNTKLEILHKLNFKNTDDKISLVKFGYNGRQVDDKFTSTLYNFRAIPGIYDENINLDIAYNKQNFIDGKITFDANRDQYNAQKNIHSGYADLTYLVNPKLTVNMGASVDYVNLTVQYNVNEGGTIGKSTIKNTFVLPNASLKWDASEKNSFRLASSKTYTLPQAKEISPYIYIDVNFNSQGNKDLKYSENYNLDAKWDFYISKSELFSLTGFYKHIENPIARVEEGGSGGYLTYKNISKEAKVLGAEIELRKNILESQFNSYDSKLAFGINASYIYSKLTLDVLNTPKKETQLEGSSPFLINFDLSNTLSKDDKNFTNTLVLNYFSDRIYTIGTLTYEDIIEKGVVGLDFISTSKINKHLAIKIKARNLLDPTYSLSRKGISGGENVVLKSFQKGINFSLGLTYDF</sequence>
<dbReference type="InterPro" id="IPR012910">
    <property type="entry name" value="Plug_dom"/>
</dbReference>
<name>A0A246GBL7_9FLAO</name>
<protein>
    <submittedName>
        <fullName evidence="8">Uncharacterized protein</fullName>
    </submittedName>
</protein>
<proteinExistence type="inferred from homology"/>